<accession>A0A0A2EFD5</accession>
<dbReference type="NCBIfam" id="TIGR00240">
    <property type="entry name" value="ATCase_reg"/>
    <property type="match status" value="1"/>
</dbReference>
<dbReference type="InterPro" id="IPR036793">
    <property type="entry name" value="Asp_carbatrfase_reg_N_sf"/>
</dbReference>
<dbReference type="InterPro" id="IPR002801">
    <property type="entry name" value="Asp_carbamoylTrfase_reg"/>
</dbReference>
<keyword evidence="7" id="KW-0808">Transferase</keyword>
<keyword evidence="1 4" id="KW-0479">Metal-binding</keyword>
<dbReference type="Gene3D" id="2.30.30.20">
    <property type="entry name" value="Aspartate carbamoyltransferase regulatory subunit, C-terminal domain"/>
    <property type="match status" value="1"/>
</dbReference>
<protein>
    <recommendedName>
        <fullName evidence="4">Aspartate carbamoyltransferase regulatory chain</fullName>
    </recommendedName>
</protein>
<dbReference type="GO" id="GO:0046872">
    <property type="term" value="F:metal ion binding"/>
    <property type="evidence" value="ECO:0007669"/>
    <property type="project" value="UniProtKB-KW"/>
</dbReference>
<feature type="binding site" evidence="4">
    <location>
        <position position="108"/>
    </location>
    <ligand>
        <name>Zn(2+)</name>
        <dbReference type="ChEBI" id="CHEBI:29105"/>
    </ligand>
</feature>
<dbReference type="PANTHER" id="PTHR35805">
    <property type="entry name" value="ASPARTATE CARBAMOYLTRANSFERASE REGULATORY CHAIN"/>
    <property type="match status" value="1"/>
</dbReference>
<dbReference type="InterPro" id="IPR020542">
    <property type="entry name" value="Asp_carbamoyltrfase_reg_C"/>
</dbReference>
<name>A0A0A2EFD5_9PORP</name>
<evidence type="ECO:0000313" key="7">
    <source>
        <dbReference type="EMBL" id="KGN76317.1"/>
    </source>
</evidence>
<evidence type="ECO:0000256" key="4">
    <source>
        <dbReference type="HAMAP-Rule" id="MF_00002"/>
    </source>
</evidence>
<dbReference type="OrthoDB" id="5599321at2"/>
<dbReference type="EMBL" id="UGTF01000002">
    <property type="protein sequence ID" value="SUB89490.1"/>
    <property type="molecule type" value="Genomic_DNA"/>
</dbReference>
<dbReference type="GO" id="GO:0006207">
    <property type="term" value="P:'de novo' pyrimidine nucleobase biosynthetic process"/>
    <property type="evidence" value="ECO:0007669"/>
    <property type="project" value="InterPro"/>
</dbReference>
<dbReference type="SUPFAM" id="SSF54893">
    <property type="entry name" value="Aspartate carbamoyltransferase, Regulatory-chain, N-terminal domain"/>
    <property type="match status" value="1"/>
</dbReference>
<reference evidence="7 9" key="1">
    <citation type="submission" date="2014-09" db="EMBL/GenBank/DDBJ databases">
        <title>Draft Genome Sequence of Porphyromonas macacae COT-192_OH2859.</title>
        <authorList>
            <person name="Wallis C."/>
            <person name="Deusch O."/>
            <person name="O'Flynn C."/>
            <person name="Davis I."/>
            <person name="Horsfall A."/>
            <person name="Kirkwood N."/>
            <person name="Harris S."/>
            <person name="Eisen J.A."/>
            <person name="Coil D.A."/>
            <person name="Darling A.E."/>
            <person name="Jospin G."/>
            <person name="Alexiev A."/>
        </authorList>
    </citation>
    <scope>NUCLEOTIDE SEQUENCE [LARGE SCALE GENOMIC DNA]</scope>
    <source>
        <strain evidence="9">COT-192 OH2859</strain>
        <strain evidence="7">COT-192_OH2859</strain>
    </source>
</reference>
<keyword evidence="9" id="KW-1185">Reference proteome</keyword>
<proteinExistence type="inferred from homology"/>
<evidence type="ECO:0000256" key="1">
    <source>
        <dbReference type="ARBA" id="ARBA00022723"/>
    </source>
</evidence>
<gene>
    <name evidence="4 8" type="primary">pyrI</name>
    <name evidence="7" type="ORF">HQ47_00555</name>
    <name evidence="8" type="ORF">NCTC11632_01600</name>
</gene>
<dbReference type="Gene3D" id="3.30.70.140">
    <property type="entry name" value="Aspartate carbamoyltransferase regulatory subunit, N-terminal domain"/>
    <property type="match status" value="1"/>
</dbReference>
<dbReference type="Proteomes" id="UP000030103">
    <property type="component" value="Unassembled WGS sequence"/>
</dbReference>
<evidence type="ECO:0000256" key="2">
    <source>
        <dbReference type="ARBA" id="ARBA00022833"/>
    </source>
</evidence>
<reference evidence="8 10" key="2">
    <citation type="submission" date="2018-06" db="EMBL/GenBank/DDBJ databases">
        <authorList>
            <consortium name="Pathogen Informatics"/>
            <person name="Doyle S."/>
        </authorList>
    </citation>
    <scope>NUCLEOTIDE SEQUENCE [LARGE SCALE GENOMIC DNA]</scope>
    <source>
        <strain evidence="8 10">NCTC11632</strain>
    </source>
</reference>
<evidence type="ECO:0000259" key="5">
    <source>
        <dbReference type="Pfam" id="PF01948"/>
    </source>
</evidence>
<dbReference type="Pfam" id="PF02748">
    <property type="entry name" value="PyrI_C"/>
    <property type="match status" value="1"/>
</dbReference>
<keyword evidence="2 4" id="KW-0862">Zinc</keyword>
<evidence type="ECO:0000256" key="3">
    <source>
        <dbReference type="ARBA" id="ARBA00022975"/>
    </source>
</evidence>
<dbReference type="AlphaFoldDB" id="A0A0A2EFD5"/>
<comment type="similarity">
    <text evidence="4">Belongs to the PyrI family.</text>
</comment>
<organism evidence="7 9">
    <name type="scientific">Porphyromonas macacae</name>
    <dbReference type="NCBI Taxonomy" id="28115"/>
    <lineage>
        <taxon>Bacteria</taxon>
        <taxon>Pseudomonadati</taxon>
        <taxon>Bacteroidota</taxon>
        <taxon>Bacteroidia</taxon>
        <taxon>Bacteroidales</taxon>
        <taxon>Porphyromonadaceae</taxon>
        <taxon>Porphyromonas</taxon>
    </lineage>
</organism>
<sequence length="151" mass="17299">MHKEEMMVAAIQNGTVLDHIPPCRLFKVASMLGLENLSESITIGNNLKSKRCGLKGVIKVSNKYFSDEELGRIALLAPSIHLNIIKDYNVIEKRTIELPEEVEGLIRCPNPKCITNNEPMYSRFKVIDRDNEIFRCHYCGRKLKQDQIELL</sequence>
<feature type="domain" description="Aspartate carbamoyltransferase regulatory subunit C-terminal" evidence="6">
    <location>
        <begin position="101"/>
        <end position="148"/>
    </location>
</feature>
<keyword evidence="3 4" id="KW-0665">Pyrimidine biosynthesis</keyword>
<comment type="subunit">
    <text evidence="4">Contains catalytic and regulatory chains.</text>
</comment>
<feature type="binding site" evidence="4">
    <location>
        <position position="136"/>
    </location>
    <ligand>
        <name>Zn(2+)</name>
        <dbReference type="ChEBI" id="CHEBI:29105"/>
    </ligand>
</feature>
<evidence type="ECO:0000313" key="8">
    <source>
        <dbReference type="EMBL" id="SUB89490.1"/>
    </source>
</evidence>
<dbReference type="PANTHER" id="PTHR35805:SF1">
    <property type="entry name" value="ASPARTATE CARBAMOYLTRANSFERASE REGULATORY CHAIN"/>
    <property type="match status" value="1"/>
</dbReference>
<dbReference type="RefSeq" id="WP_025004231.1">
    <property type="nucleotide sequence ID" value="NZ_JASBZX010000011.1"/>
</dbReference>
<dbReference type="InterPro" id="IPR036792">
    <property type="entry name" value="Asp_carbatrfase_reg_C_sf"/>
</dbReference>
<evidence type="ECO:0000313" key="10">
    <source>
        <dbReference type="Proteomes" id="UP000254156"/>
    </source>
</evidence>
<dbReference type="HAMAP" id="MF_00002">
    <property type="entry name" value="Asp_carb_tr_reg"/>
    <property type="match status" value="1"/>
</dbReference>
<comment type="function">
    <text evidence="4">Involved in allosteric regulation of aspartate carbamoyltransferase.</text>
</comment>
<dbReference type="InterPro" id="IPR020545">
    <property type="entry name" value="Asp_carbamoyltransf_reg_N"/>
</dbReference>
<dbReference type="eggNOG" id="COG1781">
    <property type="taxonomic scope" value="Bacteria"/>
</dbReference>
<dbReference type="EMBL" id="JRFA01000002">
    <property type="protein sequence ID" value="KGN76317.1"/>
    <property type="molecule type" value="Genomic_DNA"/>
</dbReference>
<feature type="domain" description="Aspartate carbamoyltransferase regulatory subunit N-terminal" evidence="5">
    <location>
        <begin position="7"/>
        <end position="96"/>
    </location>
</feature>
<feature type="binding site" evidence="4">
    <location>
        <position position="113"/>
    </location>
    <ligand>
        <name>Zn(2+)</name>
        <dbReference type="ChEBI" id="CHEBI:29105"/>
    </ligand>
</feature>
<dbReference type="Pfam" id="PF01948">
    <property type="entry name" value="PyrI"/>
    <property type="match status" value="1"/>
</dbReference>
<dbReference type="STRING" id="28115.HQ47_00555"/>
<dbReference type="GO" id="GO:0009347">
    <property type="term" value="C:aspartate carbamoyltransferase complex"/>
    <property type="evidence" value="ECO:0007669"/>
    <property type="project" value="InterPro"/>
</dbReference>
<dbReference type="GO" id="GO:0016740">
    <property type="term" value="F:transferase activity"/>
    <property type="evidence" value="ECO:0007669"/>
    <property type="project" value="UniProtKB-KW"/>
</dbReference>
<feature type="binding site" evidence="4">
    <location>
        <position position="139"/>
    </location>
    <ligand>
        <name>Zn(2+)</name>
        <dbReference type="ChEBI" id="CHEBI:29105"/>
    </ligand>
</feature>
<evidence type="ECO:0000259" key="6">
    <source>
        <dbReference type="Pfam" id="PF02748"/>
    </source>
</evidence>
<dbReference type="Proteomes" id="UP000254156">
    <property type="component" value="Unassembled WGS sequence"/>
</dbReference>
<evidence type="ECO:0000313" key="9">
    <source>
        <dbReference type="Proteomes" id="UP000030103"/>
    </source>
</evidence>
<dbReference type="GO" id="GO:0006221">
    <property type="term" value="P:pyrimidine nucleotide biosynthetic process"/>
    <property type="evidence" value="ECO:0007669"/>
    <property type="project" value="UniProtKB-UniRule"/>
</dbReference>
<dbReference type="SUPFAM" id="SSF57825">
    <property type="entry name" value="Aspartate carbamoyltransferase, Regulatory-chain, C-terminal domain"/>
    <property type="match status" value="1"/>
</dbReference>
<comment type="cofactor">
    <cofactor evidence="4">
        <name>Zn(2+)</name>
        <dbReference type="ChEBI" id="CHEBI:29105"/>
    </cofactor>
    <text evidence="4">Binds 1 zinc ion per subunit.</text>
</comment>